<keyword evidence="4" id="KW-1185">Reference proteome</keyword>
<dbReference type="Gene3D" id="3.50.50.60">
    <property type="entry name" value="FAD/NAD(P)-binding domain"/>
    <property type="match status" value="1"/>
</dbReference>
<protein>
    <submittedName>
        <fullName evidence="3">FAD-dependent catabolic D-arginine dehydrogenase DauA</fullName>
    </submittedName>
</protein>
<proteinExistence type="predicted"/>
<dbReference type="GO" id="GO:0016491">
    <property type="term" value="F:oxidoreductase activity"/>
    <property type="evidence" value="ECO:0007669"/>
    <property type="project" value="UniProtKB-KW"/>
</dbReference>
<dbReference type="Gene3D" id="3.30.9.10">
    <property type="entry name" value="D-Amino Acid Oxidase, subunit A, domain 2"/>
    <property type="match status" value="1"/>
</dbReference>
<evidence type="ECO:0000259" key="2">
    <source>
        <dbReference type="Pfam" id="PF01266"/>
    </source>
</evidence>
<reference evidence="3" key="1">
    <citation type="journal article" date="2014" name="Int. J. Syst. Evol. Microbiol.">
        <title>Complete genome sequence of Corynebacterium casei LMG S-19264T (=DSM 44701T), isolated from a smear-ripened cheese.</title>
        <authorList>
            <consortium name="US DOE Joint Genome Institute (JGI-PGF)"/>
            <person name="Walter F."/>
            <person name="Albersmeier A."/>
            <person name="Kalinowski J."/>
            <person name="Ruckert C."/>
        </authorList>
    </citation>
    <scope>NUCLEOTIDE SEQUENCE</scope>
    <source>
        <strain evidence="3">VKM Ac-1321</strain>
    </source>
</reference>
<dbReference type="SUPFAM" id="SSF51905">
    <property type="entry name" value="FAD/NAD(P)-binding domain"/>
    <property type="match status" value="1"/>
</dbReference>
<name>A0A9W6NNG8_9ACTN</name>
<comment type="caution">
    <text evidence="3">The sequence shown here is derived from an EMBL/GenBank/DDBJ whole genome shotgun (WGS) entry which is preliminary data.</text>
</comment>
<dbReference type="EMBL" id="BSFP01000031">
    <property type="protein sequence ID" value="GLL03208.1"/>
    <property type="molecule type" value="Genomic_DNA"/>
</dbReference>
<sequence length="375" mass="39517">MAIIGGGVAGLSLAAELAELDGRLVERSGGLRPELRIVLLERENQFGYHSTGRSISALSESLGSPEQRALTRASRTILDALGAESGTPLLRARPVVWVADADHLGTLNALLTANPALRGVDPAAAQTLCPVLRPEATARAAVERTAQDVDVDALQQQYRDRATAAGAVLRTAIGLESGTWDPGRSAWTLTTDRGELEAGRIVDAAGPWADAVAARLGVPVAGLTSYRRTVAIATAERVGPAWPLVVDVADRFYFRPERGGLLVSPADETPSPPTDAEARPQDVSVAMERVAAATTLKLSRARTSWAGLRTFAPDRNPIVGPDPQQDGFFWFAGLGGTGIQTAPALARLAAAQLLGEPYEIADLRPEALLPRAQAQ</sequence>
<dbReference type="PANTHER" id="PTHR13847:SF287">
    <property type="entry name" value="FAD-DEPENDENT OXIDOREDUCTASE DOMAIN-CONTAINING PROTEIN 1"/>
    <property type="match status" value="1"/>
</dbReference>
<dbReference type="AlphaFoldDB" id="A0A9W6NNG8"/>
<dbReference type="InterPro" id="IPR036188">
    <property type="entry name" value="FAD/NAD-bd_sf"/>
</dbReference>
<dbReference type="Proteomes" id="UP001143480">
    <property type="component" value="Unassembled WGS sequence"/>
</dbReference>
<feature type="domain" description="FAD dependent oxidoreductase" evidence="2">
    <location>
        <begin position="2"/>
        <end position="351"/>
    </location>
</feature>
<dbReference type="RefSeq" id="WP_261961280.1">
    <property type="nucleotide sequence ID" value="NZ_BAAAXA010000001.1"/>
</dbReference>
<evidence type="ECO:0000313" key="3">
    <source>
        <dbReference type="EMBL" id="GLL03208.1"/>
    </source>
</evidence>
<evidence type="ECO:0000313" key="4">
    <source>
        <dbReference type="Proteomes" id="UP001143480"/>
    </source>
</evidence>
<reference evidence="3" key="2">
    <citation type="submission" date="2023-01" db="EMBL/GenBank/DDBJ databases">
        <authorList>
            <person name="Sun Q."/>
            <person name="Evtushenko L."/>
        </authorList>
    </citation>
    <scope>NUCLEOTIDE SEQUENCE</scope>
    <source>
        <strain evidence="3">VKM Ac-1321</strain>
    </source>
</reference>
<dbReference type="GO" id="GO:0005737">
    <property type="term" value="C:cytoplasm"/>
    <property type="evidence" value="ECO:0007669"/>
    <property type="project" value="TreeGrafter"/>
</dbReference>
<keyword evidence="1" id="KW-0560">Oxidoreductase</keyword>
<accession>A0A9W6NNG8</accession>
<evidence type="ECO:0000256" key="1">
    <source>
        <dbReference type="ARBA" id="ARBA00023002"/>
    </source>
</evidence>
<dbReference type="PANTHER" id="PTHR13847">
    <property type="entry name" value="SARCOSINE DEHYDROGENASE-RELATED"/>
    <property type="match status" value="1"/>
</dbReference>
<organism evidence="3 4">
    <name type="scientific">Dactylosporangium matsuzakiense</name>
    <dbReference type="NCBI Taxonomy" id="53360"/>
    <lineage>
        <taxon>Bacteria</taxon>
        <taxon>Bacillati</taxon>
        <taxon>Actinomycetota</taxon>
        <taxon>Actinomycetes</taxon>
        <taxon>Micromonosporales</taxon>
        <taxon>Micromonosporaceae</taxon>
        <taxon>Dactylosporangium</taxon>
    </lineage>
</organism>
<gene>
    <name evidence="3" type="primary">dauA</name>
    <name evidence="3" type="ORF">GCM10017581_049520</name>
</gene>
<dbReference type="InterPro" id="IPR006076">
    <property type="entry name" value="FAD-dep_OxRdtase"/>
</dbReference>
<dbReference type="Pfam" id="PF01266">
    <property type="entry name" value="DAO"/>
    <property type="match status" value="1"/>
</dbReference>